<dbReference type="EMBL" id="MU266363">
    <property type="protein sequence ID" value="KAH7927626.1"/>
    <property type="molecule type" value="Genomic_DNA"/>
</dbReference>
<comment type="caution">
    <text evidence="1">The sequence shown here is derived from an EMBL/GenBank/DDBJ whole genome shotgun (WGS) entry which is preliminary data.</text>
</comment>
<protein>
    <submittedName>
        <fullName evidence="1">Uncharacterized protein</fullName>
    </submittedName>
</protein>
<evidence type="ECO:0000313" key="1">
    <source>
        <dbReference type="EMBL" id="KAH7927626.1"/>
    </source>
</evidence>
<gene>
    <name evidence="1" type="ORF">BV22DRAFT_1045207</name>
</gene>
<proteinExistence type="predicted"/>
<keyword evidence="2" id="KW-1185">Reference proteome</keyword>
<organism evidence="1 2">
    <name type="scientific">Leucogyrophana mollusca</name>
    <dbReference type="NCBI Taxonomy" id="85980"/>
    <lineage>
        <taxon>Eukaryota</taxon>
        <taxon>Fungi</taxon>
        <taxon>Dikarya</taxon>
        <taxon>Basidiomycota</taxon>
        <taxon>Agaricomycotina</taxon>
        <taxon>Agaricomycetes</taxon>
        <taxon>Agaricomycetidae</taxon>
        <taxon>Boletales</taxon>
        <taxon>Boletales incertae sedis</taxon>
        <taxon>Leucogyrophana</taxon>
    </lineage>
</organism>
<reference evidence="1" key="1">
    <citation type="journal article" date="2021" name="New Phytol.">
        <title>Evolutionary innovations through gain and loss of genes in the ectomycorrhizal Boletales.</title>
        <authorList>
            <person name="Wu G."/>
            <person name="Miyauchi S."/>
            <person name="Morin E."/>
            <person name="Kuo A."/>
            <person name="Drula E."/>
            <person name="Varga T."/>
            <person name="Kohler A."/>
            <person name="Feng B."/>
            <person name="Cao Y."/>
            <person name="Lipzen A."/>
            <person name="Daum C."/>
            <person name="Hundley H."/>
            <person name="Pangilinan J."/>
            <person name="Johnson J."/>
            <person name="Barry K."/>
            <person name="LaButti K."/>
            <person name="Ng V."/>
            <person name="Ahrendt S."/>
            <person name="Min B."/>
            <person name="Choi I.G."/>
            <person name="Park H."/>
            <person name="Plett J.M."/>
            <person name="Magnuson J."/>
            <person name="Spatafora J.W."/>
            <person name="Nagy L.G."/>
            <person name="Henrissat B."/>
            <person name="Grigoriev I.V."/>
            <person name="Yang Z.L."/>
            <person name="Xu J."/>
            <person name="Martin F.M."/>
        </authorList>
    </citation>
    <scope>NUCLEOTIDE SEQUENCE</scope>
    <source>
        <strain evidence="1">KUC20120723A-06</strain>
    </source>
</reference>
<accession>A0ACB8BQ38</accession>
<sequence length="344" mass="38885">MHEDGITVFIKHISPRFPNFWVLTLHNVVSPRGVYQVFSRAFPRLTVTENGNPHFWGFAPVVAVWPDLRYLTLGYRHIWSTSSFPRYYSWLETRKRNEGILCGFMFADLKIANIRRELGRNLAMLQEYGEAFFSWKGADKPGITGNVLGGIAVIQSHKSTDDASVWICIHRGLKYSILTDTIRCLVQYVPYVASGARARPTILCWCQMSLFLRPLLSSQKSSNIQASTFQANYHLPLSVKLRRMSLAAPIVALACKNGIPAHPCVLVGSIYFIVRSSSSLTIEKVVVSSAKIDEYYPSWRVKKAFQTSRQPESRVGSRKQLQSGWYIPKPLNHAKSSEPPCGTK</sequence>
<name>A0ACB8BQ38_9AGAM</name>
<evidence type="ECO:0000313" key="2">
    <source>
        <dbReference type="Proteomes" id="UP000790709"/>
    </source>
</evidence>
<dbReference type="Proteomes" id="UP000790709">
    <property type="component" value="Unassembled WGS sequence"/>
</dbReference>